<feature type="transmembrane region" description="Helical" evidence="2">
    <location>
        <begin position="68"/>
        <end position="89"/>
    </location>
</feature>
<name>A0A1M5UK72_9GAMM</name>
<evidence type="ECO:0000256" key="1">
    <source>
        <dbReference type="SAM" id="MobiDB-lite"/>
    </source>
</evidence>
<dbReference type="Gene3D" id="3.30.1330.60">
    <property type="entry name" value="OmpA-like domain"/>
    <property type="match status" value="1"/>
</dbReference>
<keyword evidence="4" id="KW-1185">Reference proteome</keyword>
<dbReference type="EMBL" id="FQXG01000003">
    <property type="protein sequence ID" value="SHH63278.1"/>
    <property type="molecule type" value="Genomic_DNA"/>
</dbReference>
<proteinExistence type="predicted"/>
<evidence type="ECO:0000313" key="4">
    <source>
        <dbReference type="Proteomes" id="UP000184268"/>
    </source>
</evidence>
<gene>
    <name evidence="3" type="ORF">SAMN02745129_2606</name>
</gene>
<organism evidence="3 4">
    <name type="scientific">Ferrimonas marina</name>
    <dbReference type="NCBI Taxonomy" id="299255"/>
    <lineage>
        <taxon>Bacteria</taxon>
        <taxon>Pseudomonadati</taxon>
        <taxon>Pseudomonadota</taxon>
        <taxon>Gammaproteobacteria</taxon>
        <taxon>Alteromonadales</taxon>
        <taxon>Ferrimonadaceae</taxon>
        <taxon>Ferrimonas</taxon>
    </lineage>
</organism>
<feature type="transmembrane region" description="Helical" evidence="2">
    <location>
        <begin position="110"/>
        <end position="131"/>
    </location>
</feature>
<feature type="region of interest" description="Disordered" evidence="1">
    <location>
        <begin position="269"/>
        <end position="289"/>
    </location>
</feature>
<keyword evidence="2" id="KW-1133">Transmembrane helix</keyword>
<feature type="transmembrane region" description="Helical" evidence="2">
    <location>
        <begin position="21"/>
        <end position="44"/>
    </location>
</feature>
<keyword evidence="2" id="KW-0812">Transmembrane</keyword>
<sequence>MNRSGGALARWVGQSALKLGAIIVRTLYVLFVLVLAGFFTYQFYGYLSDPNTITSIESFLGISISDTVFAHGRNLGAVSGFVFLIFVLERIEKLVCPAWLFIKEGTADRWVSMTSSIAMVSISFTLGWAALNSITDDKPSNFYVFNYTDHQLVRDIVYLPPKTGPNTPVDEQGLPEVETMEFPVLFEEGRSSFSGNAVPAHLRMLGLALRDCLEGVDDGKVRIVVSGHASSSGSAEDNAMLIKARAEAAYDALTVSAPEIAQFVQRLEPGEPHQHFKDTDGGGEQGDEYDELRGALNRRADITVSVANLGECSLVQGLENHTLASR</sequence>
<accession>A0A1M5UK72</accession>
<dbReference type="AlphaFoldDB" id="A0A1M5UK72"/>
<feature type="compositionally biased region" description="Basic and acidic residues" evidence="1">
    <location>
        <begin position="269"/>
        <end position="280"/>
    </location>
</feature>
<dbReference type="SUPFAM" id="SSF103088">
    <property type="entry name" value="OmpA-like"/>
    <property type="match status" value="1"/>
</dbReference>
<evidence type="ECO:0000313" key="3">
    <source>
        <dbReference type="EMBL" id="SHH63278.1"/>
    </source>
</evidence>
<dbReference type="Proteomes" id="UP000184268">
    <property type="component" value="Unassembled WGS sequence"/>
</dbReference>
<keyword evidence="2" id="KW-0472">Membrane</keyword>
<evidence type="ECO:0000256" key="2">
    <source>
        <dbReference type="SAM" id="Phobius"/>
    </source>
</evidence>
<dbReference type="RefSeq" id="WP_143165667.1">
    <property type="nucleotide sequence ID" value="NZ_FQXG01000003.1"/>
</dbReference>
<protein>
    <submittedName>
        <fullName evidence="3">Outer membrane protein OmpA</fullName>
    </submittedName>
</protein>
<dbReference type="InterPro" id="IPR036737">
    <property type="entry name" value="OmpA-like_sf"/>
</dbReference>
<reference evidence="3 4" key="1">
    <citation type="submission" date="2016-11" db="EMBL/GenBank/DDBJ databases">
        <authorList>
            <person name="Jaros S."/>
            <person name="Januszkiewicz K."/>
            <person name="Wedrychowicz H."/>
        </authorList>
    </citation>
    <scope>NUCLEOTIDE SEQUENCE [LARGE SCALE GENOMIC DNA]</scope>
    <source>
        <strain evidence="3 4">DSM 16917</strain>
    </source>
</reference>